<dbReference type="Gene3D" id="2.40.50.140">
    <property type="entry name" value="Nucleic acid-binding proteins"/>
    <property type="match status" value="1"/>
</dbReference>
<protein>
    <recommendedName>
        <fullName evidence="11">DNA replication licensing factor MCM3</fullName>
        <ecNumber evidence="11">3.6.4.12</ecNumber>
    </recommendedName>
</protein>
<feature type="region of interest" description="Disordered" evidence="12">
    <location>
        <begin position="673"/>
        <end position="749"/>
    </location>
</feature>
<keyword evidence="15" id="KW-1185">Reference proteome</keyword>
<comment type="subunit">
    <text evidence="11">Component of the MCM2-7 complex.</text>
</comment>
<comment type="subcellular location">
    <subcellularLocation>
        <location evidence="1 11">Nucleus</location>
    </subcellularLocation>
</comment>
<dbReference type="InterPro" id="IPR027417">
    <property type="entry name" value="P-loop_NTPase"/>
</dbReference>
<dbReference type="Gene3D" id="3.30.1640.10">
    <property type="entry name" value="mini-chromosome maintenance (MCM) complex, chain A, domain 1"/>
    <property type="match status" value="1"/>
</dbReference>
<dbReference type="GO" id="GO:0006271">
    <property type="term" value="P:DNA strand elongation involved in DNA replication"/>
    <property type="evidence" value="ECO:0007669"/>
    <property type="project" value="TreeGrafter"/>
</dbReference>
<feature type="compositionally biased region" description="Acidic residues" evidence="12">
    <location>
        <begin position="689"/>
        <end position="701"/>
    </location>
</feature>
<comment type="similarity">
    <text evidence="2 10">Belongs to the MCM family.</text>
</comment>
<dbReference type="EC" id="3.6.4.12" evidence="11"/>
<dbReference type="STRING" id="58919.A0A316Z2P7"/>
<reference evidence="14 15" key="1">
    <citation type="journal article" date="2018" name="Mol. Biol. Evol.">
        <title>Broad Genomic Sampling Reveals a Smut Pathogenic Ancestry of the Fungal Clade Ustilaginomycotina.</title>
        <authorList>
            <person name="Kijpornyongpan T."/>
            <person name="Mondo S.J."/>
            <person name="Barry K."/>
            <person name="Sandor L."/>
            <person name="Lee J."/>
            <person name="Lipzen A."/>
            <person name="Pangilinan J."/>
            <person name="LaButti K."/>
            <person name="Hainaut M."/>
            <person name="Henrissat B."/>
            <person name="Grigoriev I.V."/>
            <person name="Spatafora J.W."/>
            <person name="Aime M.C."/>
        </authorList>
    </citation>
    <scope>NUCLEOTIDE SEQUENCE [LARGE SCALE GENOMIC DNA]</scope>
    <source>
        <strain evidence="14 15">MCA 4186</strain>
    </source>
</reference>
<dbReference type="SMART" id="SM00382">
    <property type="entry name" value="AAA"/>
    <property type="match status" value="1"/>
</dbReference>
<keyword evidence="7 10" id="KW-0067">ATP-binding</keyword>
<evidence type="ECO:0000256" key="8">
    <source>
        <dbReference type="ARBA" id="ARBA00023125"/>
    </source>
</evidence>
<dbReference type="GO" id="GO:0042555">
    <property type="term" value="C:MCM complex"/>
    <property type="evidence" value="ECO:0007669"/>
    <property type="project" value="UniProtKB-UniRule"/>
</dbReference>
<keyword evidence="8 10" id="KW-0238">DNA-binding</keyword>
<dbReference type="GO" id="GO:0003697">
    <property type="term" value="F:single-stranded DNA binding"/>
    <property type="evidence" value="ECO:0007669"/>
    <property type="project" value="TreeGrafter"/>
</dbReference>
<evidence type="ECO:0000256" key="7">
    <source>
        <dbReference type="ARBA" id="ARBA00022840"/>
    </source>
</evidence>
<dbReference type="Gene3D" id="2.20.28.10">
    <property type="match status" value="1"/>
</dbReference>
<evidence type="ECO:0000313" key="15">
    <source>
        <dbReference type="Proteomes" id="UP000245946"/>
    </source>
</evidence>
<gene>
    <name evidence="14" type="ORF">FA09DRAFT_300673</name>
</gene>
<dbReference type="InterPro" id="IPR012340">
    <property type="entry name" value="NA-bd_OB-fold"/>
</dbReference>
<dbReference type="PANTHER" id="PTHR11630:SF46">
    <property type="entry name" value="DNA REPLICATION LICENSING FACTOR MCM3-RELATED"/>
    <property type="match status" value="1"/>
</dbReference>
<dbReference type="InterPro" id="IPR041562">
    <property type="entry name" value="MCM_lid"/>
</dbReference>
<dbReference type="GO" id="GO:0005524">
    <property type="term" value="F:ATP binding"/>
    <property type="evidence" value="ECO:0007669"/>
    <property type="project" value="UniProtKB-UniRule"/>
</dbReference>
<dbReference type="PRINTS" id="PR01657">
    <property type="entry name" value="MCMFAMILY"/>
</dbReference>
<dbReference type="InterPro" id="IPR056575">
    <property type="entry name" value="WH_MCM3_C"/>
</dbReference>
<name>A0A316Z2P7_9BASI</name>
<dbReference type="InterPro" id="IPR033762">
    <property type="entry name" value="MCM_OB"/>
</dbReference>
<dbReference type="GO" id="GO:0005656">
    <property type="term" value="C:nuclear pre-replicative complex"/>
    <property type="evidence" value="ECO:0007669"/>
    <property type="project" value="UniProtKB-ARBA"/>
</dbReference>
<dbReference type="PROSITE" id="PS50051">
    <property type="entry name" value="MCM_2"/>
    <property type="match status" value="1"/>
</dbReference>
<dbReference type="GeneID" id="37267891"/>
<dbReference type="Proteomes" id="UP000245946">
    <property type="component" value="Unassembled WGS sequence"/>
</dbReference>
<evidence type="ECO:0000256" key="12">
    <source>
        <dbReference type="SAM" id="MobiDB-lite"/>
    </source>
</evidence>
<dbReference type="EMBL" id="KZ819301">
    <property type="protein sequence ID" value="PWN96060.1"/>
    <property type="molecule type" value="Genomic_DNA"/>
</dbReference>
<dbReference type="InterPro" id="IPR031327">
    <property type="entry name" value="MCM"/>
</dbReference>
<feature type="compositionally biased region" description="Acidic residues" evidence="12">
    <location>
        <begin position="734"/>
        <end position="749"/>
    </location>
</feature>
<evidence type="ECO:0000256" key="1">
    <source>
        <dbReference type="ARBA" id="ARBA00004123"/>
    </source>
</evidence>
<accession>A0A316Z2P7</accession>
<dbReference type="AlphaFoldDB" id="A0A316Z2P7"/>
<dbReference type="SMART" id="SM00350">
    <property type="entry name" value="MCM"/>
    <property type="match status" value="1"/>
</dbReference>
<dbReference type="GO" id="GO:0006279">
    <property type="term" value="P:premeiotic DNA replication"/>
    <property type="evidence" value="ECO:0007669"/>
    <property type="project" value="UniProtKB-ARBA"/>
</dbReference>
<comment type="function">
    <text evidence="11">Acts as component of the MCM2-7 complex (MCM complex) which is the replicative helicase essential for 'once per cell cycle' DNA replication initiation and elongation in eukaryotic cells. The active ATPase sites in the MCM2-7 ring are formed through the interaction surfaces of two neighboring subunits such that a critical structure of a conserved arginine finger motif is provided in trans relative to the ATP-binding site of the Walker A box of the adjacent subunit. The six ATPase active sites, however, are likely to contribute differentially to the complex helicase activity.</text>
</comment>
<dbReference type="Gene3D" id="3.40.50.300">
    <property type="entry name" value="P-loop containing nucleotide triphosphate hydrolases"/>
    <property type="match status" value="1"/>
</dbReference>
<evidence type="ECO:0000313" key="14">
    <source>
        <dbReference type="EMBL" id="PWN96060.1"/>
    </source>
</evidence>
<dbReference type="GO" id="GO:0016887">
    <property type="term" value="F:ATP hydrolysis activity"/>
    <property type="evidence" value="ECO:0007669"/>
    <property type="project" value="RHEA"/>
</dbReference>
<proteinExistence type="inferred from homology"/>
<evidence type="ECO:0000256" key="6">
    <source>
        <dbReference type="ARBA" id="ARBA00022806"/>
    </source>
</evidence>
<sequence>MANFELPLGDDLMRDRARMFGEFLDDETNYRDAARKMLHQGRCRLVINVDDLRSYNRAYATGLLDEPNEYLPAFDMALRALVGILNAKEEDLSERQFYIGLRGSFGDHHVNPRTLRSQHLGKMMSLEGIVTKCSLVRPKILRSVHYCEETMRFHAREYRDATMYGNAPPSTAAYPTEDGDGHRLTTEYGYSIYRDHQMVSIQEMPERAPPGQLPRSIDVVMDDDLVDQCKPGDRIQLVGMYRSMGNRVGQSTSSTFRTLMIGNNLNLLSSKAGGGIAQAHITDTDVRNINKIAKRRNIFQLLSQSLAPSIYGHDYIKKAILLLLLGGMEKNLPNGTHIRGDINILMVGDPSTAKSQMLRFVLNTAPLAIATTGRGSSGVGLTAAVTSDKETGERRLEAGAMVLADRGVVCIDEFDKMSDVDRVAIHEVMEQQTVTIAKAGIHTSLNARCSVVAAANPIYGQYDVHKDPHKNIALPDSLLSRFDLLFVVTDDVDEQRDRMISEHVLRMHRYLQPGLDEGQPAADSLDQALNVGAPDGTDADGAAMLGDSSPFEKYNPLLHAGVTASGSAKKREVLSMAFVKKYIQYAKQRIQPALSKGAAEWIVNVYANLRNDEMSGNQRKTSPLTARTLETLIRLSTAHAKARLSSTVDERDAEAAEEILRFALFKEVITSRRQNKRQRTANGSRSPEGDSDLDDDADVPEVEAAPYKGTGAYSTRGATRNGAAAKDVSPVASLDDDAMDEDAEAAMEEADAEAVLRVGVPPAEAAAAPAAAASISEARLGSFRDRMAAVMSSGGSMAEEEAFSLDALLPAVNHGLPSNDLFSSAEARAALQQMSDADQIMLDAEGVIYRI</sequence>
<organism evidence="14 15">
    <name type="scientific">Tilletiopsis washingtonensis</name>
    <dbReference type="NCBI Taxonomy" id="58919"/>
    <lineage>
        <taxon>Eukaryota</taxon>
        <taxon>Fungi</taxon>
        <taxon>Dikarya</taxon>
        <taxon>Basidiomycota</taxon>
        <taxon>Ustilaginomycotina</taxon>
        <taxon>Exobasidiomycetes</taxon>
        <taxon>Entylomatales</taxon>
        <taxon>Entylomatales incertae sedis</taxon>
        <taxon>Tilletiopsis</taxon>
    </lineage>
</organism>
<dbReference type="Pfam" id="PF23191">
    <property type="entry name" value="WHD_MCM3_C"/>
    <property type="match status" value="1"/>
</dbReference>
<keyword evidence="9 11" id="KW-0539">Nucleus</keyword>
<keyword evidence="6 11" id="KW-0347">Helicase</keyword>
<dbReference type="OrthoDB" id="1882346at2759"/>
<dbReference type="InterPro" id="IPR003593">
    <property type="entry name" value="AAA+_ATPase"/>
</dbReference>
<dbReference type="Pfam" id="PF14551">
    <property type="entry name" value="MCM_N"/>
    <property type="match status" value="1"/>
</dbReference>
<evidence type="ECO:0000256" key="4">
    <source>
        <dbReference type="ARBA" id="ARBA00022741"/>
    </source>
</evidence>
<dbReference type="RefSeq" id="XP_025596339.1">
    <property type="nucleotide sequence ID" value="XM_025740345.1"/>
</dbReference>
<keyword evidence="3 11" id="KW-0235">DNA replication</keyword>
<dbReference type="CDD" id="cd17754">
    <property type="entry name" value="MCM3"/>
    <property type="match status" value="1"/>
</dbReference>
<dbReference type="PANTHER" id="PTHR11630">
    <property type="entry name" value="DNA REPLICATION LICENSING FACTOR MCM FAMILY MEMBER"/>
    <property type="match status" value="1"/>
</dbReference>
<dbReference type="PROSITE" id="PS00847">
    <property type="entry name" value="MCM_1"/>
    <property type="match status" value="1"/>
</dbReference>
<dbReference type="InterPro" id="IPR008046">
    <property type="entry name" value="Mcm3"/>
</dbReference>
<dbReference type="InterPro" id="IPR001208">
    <property type="entry name" value="MCM_dom"/>
</dbReference>
<evidence type="ECO:0000256" key="2">
    <source>
        <dbReference type="ARBA" id="ARBA00008010"/>
    </source>
</evidence>
<evidence type="ECO:0000256" key="9">
    <source>
        <dbReference type="ARBA" id="ARBA00023242"/>
    </source>
</evidence>
<evidence type="ECO:0000259" key="13">
    <source>
        <dbReference type="PROSITE" id="PS50051"/>
    </source>
</evidence>
<dbReference type="Pfam" id="PF00493">
    <property type="entry name" value="MCM"/>
    <property type="match status" value="1"/>
</dbReference>
<dbReference type="GO" id="GO:0031261">
    <property type="term" value="C:DNA replication preinitiation complex"/>
    <property type="evidence" value="ECO:0007669"/>
    <property type="project" value="UniProtKB-ARBA"/>
</dbReference>
<dbReference type="GO" id="GO:0017116">
    <property type="term" value="F:single-stranded DNA helicase activity"/>
    <property type="evidence" value="ECO:0007669"/>
    <property type="project" value="TreeGrafter"/>
</dbReference>
<dbReference type="SUPFAM" id="SSF52540">
    <property type="entry name" value="P-loop containing nucleoside triphosphate hydrolases"/>
    <property type="match status" value="1"/>
</dbReference>
<dbReference type="SUPFAM" id="SSF50249">
    <property type="entry name" value="Nucleic acid-binding proteins"/>
    <property type="match status" value="1"/>
</dbReference>
<evidence type="ECO:0000256" key="3">
    <source>
        <dbReference type="ARBA" id="ARBA00022705"/>
    </source>
</evidence>
<dbReference type="InterPro" id="IPR018525">
    <property type="entry name" value="MCM_CS"/>
</dbReference>
<comment type="catalytic activity">
    <reaction evidence="11">
        <text>ATP + H2O = ADP + phosphate + H(+)</text>
        <dbReference type="Rhea" id="RHEA:13065"/>
        <dbReference type="ChEBI" id="CHEBI:15377"/>
        <dbReference type="ChEBI" id="CHEBI:15378"/>
        <dbReference type="ChEBI" id="CHEBI:30616"/>
        <dbReference type="ChEBI" id="CHEBI:43474"/>
        <dbReference type="ChEBI" id="CHEBI:456216"/>
        <dbReference type="EC" id="3.6.4.12"/>
    </reaction>
</comment>
<dbReference type="Pfam" id="PF17855">
    <property type="entry name" value="MCM_lid"/>
    <property type="match status" value="1"/>
</dbReference>
<feature type="domain" description="MCM C-terminal AAA(+) ATPase" evidence="13">
    <location>
        <begin position="298"/>
        <end position="504"/>
    </location>
</feature>
<dbReference type="GO" id="GO:0000727">
    <property type="term" value="P:double-strand break repair via break-induced replication"/>
    <property type="evidence" value="ECO:0007669"/>
    <property type="project" value="TreeGrafter"/>
</dbReference>
<evidence type="ECO:0000256" key="5">
    <source>
        <dbReference type="ARBA" id="ARBA00022801"/>
    </source>
</evidence>
<dbReference type="GO" id="GO:1902975">
    <property type="term" value="P:mitotic DNA replication initiation"/>
    <property type="evidence" value="ECO:0007669"/>
    <property type="project" value="TreeGrafter"/>
</dbReference>
<dbReference type="InterPro" id="IPR027925">
    <property type="entry name" value="MCM_N"/>
</dbReference>
<evidence type="ECO:0000256" key="10">
    <source>
        <dbReference type="RuleBase" id="RU004070"/>
    </source>
</evidence>
<evidence type="ECO:0000256" key="11">
    <source>
        <dbReference type="RuleBase" id="RU368061"/>
    </source>
</evidence>
<keyword evidence="5 11" id="KW-0378">Hydrolase</keyword>
<keyword evidence="4 10" id="KW-0547">Nucleotide-binding</keyword>
<dbReference type="PRINTS" id="PR01659">
    <property type="entry name" value="MCMPROTEIN3"/>
</dbReference>
<dbReference type="GO" id="GO:0043596">
    <property type="term" value="C:nuclear replication fork"/>
    <property type="evidence" value="ECO:0007669"/>
    <property type="project" value="UniProtKB-ARBA"/>
</dbReference>
<dbReference type="Pfam" id="PF17207">
    <property type="entry name" value="MCM_OB"/>
    <property type="match status" value="1"/>
</dbReference>